<comment type="subcellular location">
    <subcellularLocation>
        <location evidence="2">Cytoplasm</location>
    </subcellularLocation>
</comment>
<dbReference type="SMART" id="SM00481">
    <property type="entry name" value="POLIIIAc"/>
    <property type="match status" value="1"/>
</dbReference>
<dbReference type="Gene3D" id="1.10.150.20">
    <property type="entry name" value="5' to 3' exonuclease, C-terminal subdomain"/>
    <property type="match status" value="1"/>
</dbReference>
<dbReference type="SMART" id="SM00278">
    <property type="entry name" value="HhH1"/>
    <property type="match status" value="3"/>
</dbReference>
<dbReference type="Pfam" id="PF14520">
    <property type="entry name" value="HHH_5"/>
    <property type="match status" value="1"/>
</dbReference>
<dbReference type="NCBIfam" id="NF005928">
    <property type="entry name" value="PRK07945.1"/>
    <property type="match status" value="1"/>
</dbReference>
<dbReference type="InterPro" id="IPR010996">
    <property type="entry name" value="HHH_MUS81"/>
</dbReference>
<dbReference type="InterPro" id="IPR029398">
    <property type="entry name" value="PolB_thumb"/>
</dbReference>
<feature type="domain" description="Helix-hairpin-helix DNA-binding motif class 1" evidence="22">
    <location>
        <begin position="60"/>
        <end position="79"/>
    </location>
</feature>
<dbReference type="InterPro" id="IPR043519">
    <property type="entry name" value="NT_sf"/>
</dbReference>
<evidence type="ECO:0000259" key="24">
    <source>
        <dbReference type="SMART" id="SM00483"/>
    </source>
</evidence>
<dbReference type="PANTHER" id="PTHR36928:SF1">
    <property type="entry name" value="PHOSPHATASE YCDX-RELATED"/>
    <property type="match status" value="1"/>
</dbReference>
<dbReference type="InterPro" id="IPR047967">
    <property type="entry name" value="PolX_PHP"/>
</dbReference>
<evidence type="ECO:0000256" key="13">
    <source>
        <dbReference type="ARBA" id="ARBA00022932"/>
    </source>
</evidence>
<keyword evidence="8" id="KW-0808">Transferase</keyword>
<feature type="domain" description="Polymerase/histidinol phosphatase N-terminal" evidence="23">
    <location>
        <begin position="348"/>
        <end position="427"/>
    </location>
</feature>
<dbReference type="Gene3D" id="3.30.460.10">
    <property type="entry name" value="Beta Polymerase, domain 2"/>
    <property type="match status" value="1"/>
</dbReference>
<keyword evidence="15" id="KW-0234">DNA repair</keyword>
<keyword evidence="12" id="KW-0832">Ubl conjugation</keyword>
<comment type="catalytic activity">
    <reaction evidence="18">
        <text>2'-deoxyribonucleotide-(2'-deoxyribose 5'-phosphate)-2'-deoxyribonucleotide-DNA = a 3'-end 2'-deoxyribonucleotide-(2,3-dehydro-2,3-deoxyribose 5'-phosphate)-DNA + a 5'-end 5'-phospho-2'-deoxyribonucleoside-DNA + H(+)</text>
        <dbReference type="Rhea" id="RHEA:66592"/>
        <dbReference type="Rhea" id="RHEA-COMP:13180"/>
        <dbReference type="Rhea" id="RHEA-COMP:16897"/>
        <dbReference type="Rhea" id="RHEA-COMP:17067"/>
        <dbReference type="ChEBI" id="CHEBI:15378"/>
        <dbReference type="ChEBI" id="CHEBI:136412"/>
        <dbReference type="ChEBI" id="CHEBI:157695"/>
        <dbReference type="ChEBI" id="CHEBI:167181"/>
        <dbReference type="EC" id="4.2.99.18"/>
    </reaction>
</comment>
<dbReference type="InterPro" id="IPR050243">
    <property type="entry name" value="PHP_phosphatase"/>
</dbReference>
<dbReference type="PIRSF" id="PIRSF005047">
    <property type="entry name" value="UCP005047_YshC"/>
    <property type="match status" value="1"/>
</dbReference>
<evidence type="ECO:0000256" key="1">
    <source>
        <dbReference type="ARBA" id="ARBA00001946"/>
    </source>
</evidence>
<dbReference type="InterPro" id="IPR004013">
    <property type="entry name" value="PHP_dom"/>
</dbReference>
<evidence type="ECO:0000256" key="19">
    <source>
        <dbReference type="ARBA" id="ARBA00044678"/>
    </source>
</evidence>
<evidence type="ECO:0000259" key="23">
    <source>
        <dbReference type="SMART" id="SM00481"/>
    </source>
</evidence>
<dbReference type="EC" id="2.7.7.7" evidence="3"/>
<feature type="domain" description="DNA-directed DNA polymerase X" evidence="24">
    <location>
        <begin position="9"/>
        <end position="324"/>
    </location>
</feature>
<dbReference type="Pfam" id="PF02811">
    <property type="entry name" value="PHP"/>
    <property type="match status" value="1"/>
</dbReference>
<organism evidence="25 26">
    <name type="scientific">Desulfotruncus arcticus DSM 17038</name>
    <dbReference type="NCBI Taxonomy" id="1121424"/>
    <lineage>
        <taxon>Bacteria</taxon>
        <taxon>Bacillati</taxon>
        <taxon>Bacillota</taxon>
        <taxon>Clostridia</taxon>
        <taxon>Eubacteriales</taxon>
        <taxon>Desulfallaceae</taxon>
        <taxon>Desulfotruncus</taxon>
    </lineage>
</organism>
<evidence type="ECO:0000256" key="18">
    <source>
        <dbReference type="ARBA" id="ARBA00044632"/>
    </source>
</evidence>
<comment type="catalytic activity">
    <reaction evidence="21">
        <text>DNA(n) + a 2'-deoxyribonucleoside 5'-triphosphate = DNA(n+1) + diphosphate</text>
        <dbReference type="Rhea" id="RHEA:22508"/>
        <dbReference type="Rhea" id="RHEA-COMP:17339"/>
        <dbReference type="Rhea" id="RHEA-COMP:17340"/>
        <dbReference type="ChEBI" id="CHEBI:33019"/>
        <dbReference type="ChEBI" id="CHEBI:61560"/>
        <dbReference type="ChEBI" id="CHEBI:173112"/>
        <dbReference type="EC" id="2.7.7.7"/>
    </reaction>
</comment>
<keyword evidence="10" id="KW-0235">DNA replication</keyword>
<dbReference type="GO" id="GO:0003677">
    <property type="term" value="F:DNA binding"/>
    <property type="evidence" value="ECO:0007669"/>
    <property type="project" value="InterPro"/>
</dbReference>
<keyword evidence="6" id="KW-0488">Methylation</keyword>
<feature type="domain" description="Helix-hairpin-helix DNA-binding motif class 1" evidence="22">
    <location>
        <begin position="100"/>
        <end position="119"/>
    </location>
</feature>
<name>A0A1I2ZB37_9FIRM</name>
<dbReference type="GO" id="GO:0140078">
    <property type="term" value="F:class I DNA-(apurinic or apyrimidinic site) endonuclease activity"/>
    <property type="evidence" value="ECO:0007669"/>
    <property type="project" value="UniProtKB-EC"/>
</dbReference>
<dbReference type="GO" id="GO:0042578">
    <property type="term" value="F:phosphoric ester hydrolase activity"/>
    <property type="evidence" value="ECO:0007669"/>
    <property type="project" value="TreeGrafter"/>
</dbReference>
<dbReference type="Gene3D" id="3.20.20.140">
    <property type="entry name" value="Metal-dependent hydrolases"/>
    <property type="match status" value="1"/>
</dbReference>
<dbReference type="GO" id="GO:0006281">
    <property type="term" value="P:DNA repair"/>
    <property type="evidence" value="ECO:0007669"/>
    <property type="project" value="UniProtKB-KW"/>
</dbReference>
<dbReference type="InterPro" id="IPR002054">
    <property type="entry name" value="DNA-dir_DNA_pol_X"/>
</dbReference>
<evidence type="ECO:0000256" key="11">
    <source>
        <dbReference type="ARBA" id="ARBA00022763"/>
    </source>
</evidence>
<dbReference type="PANTHER" id="PTHR36928">
    <property type="entry name" value="PHOSPHATASE YCDX-RELATED"/>
    <property type="match status" value="1"/>
</dbReference>
<evidence type="ECO:0000256" key="6">
    <source>
        <dbReference type="ARBA" id="ARBA00022481"/>
    </source>
</evidence>
<dbReference type="FunFam" id="3.20.20.140:FF:000047">
    <property type="entry name" value="PHP domain-containing protein"/>
    <property type="match status" value="1"/>
</dbReference>
<dbReference type="InterPro" id="IPR037160">
    <property type="entry name" value="DNA_Pol_thumb_sf"/>
</dbReference>
<keyword evidence="7" id="KW-0237">DNA synthesis</keyword>
<keyword evidence="26" id="KW-1185">Reference proteome</keyword>
<evidence type="ECO:0000256" key="2">
    <source>
        <dbReference type="ARBA" id="ARBA00004496"/>
    </source>
</evidence>
<evidence type="ECO:0000256" key="3">
    <source>
        <dbReference type="ARBA" id="ARBA00012417"/>
    </source>
</evidence>
<dbReference type="EMBL" id="FOOX01000026">
    <property type="protein sequence ID" value="SFH35047.1"/>
    <property type="molecule type" value="Genomic_DNA"/>
</dbReference>
<dbReference type="Proteomes" id="UP000199337">
    <property type="component" value="Unassembled WGS sequence"/>
</dbReference>
<protein>
    <recommendedName>
        <fullName evidence="5">DNA polymerase beta</fullName>
        <ecNumber evidence="3">2.7.7.7</ecNumber>
        <ecNumber evidence="4">4.2.99.18</ecNumber>
    </recommendedName>
    <alternativeName>
        <fullName evidence="16">5'-deoxyribose-phosphate lyase</fullName>
    </alternativeName>
    <alternativeName>
        <fullName evidence="17">AP lyase</fullName>
    </alternativeName>
</protein>
<dbReference type="SUPFAM" id="SSF81301">
    <property type="entry name" value="Nucleotidyltransferase"/>
    <property type="match status" value="1"/>
</dbReference>
<reference evidence="26" key="1">
    <citation type="submission" date="2016-10" db="EMBL/GenBank/DDBJ databases">
        <authorList>
            <person name="Varghese N."/>
            <person name="Submissions S."/>
        </authorList>
    </citation>
    <scope>NUCLEOTIDE SEQUENCE [LARGE SCALE GENOMIC DNA]</scope>
    <source>
        <strain evidence="26">DSM 17038</strain>
    </source>
</reference>
<dbReference type="NCBIfam" id="NF006375">
    <property type="entry name" value="PRK08609.1"/>
    <property type="match status" value="1"/>
</dbReference>
<dbReference type="AlphaFoldDB" id="A0A1I2ZB37"/>
<evidence type="ECO:0000313" key="26">
    <source>
        <dbReference type="Proteomes" id="UP000199337"/>
    </source>
</evidence>
<gene>
    <name evidence="25" type="ORF">SAMN05660649_04850</name>
</gene>
<dbReference type="PRINTS" id="PR00870">
    <property type="entry name" value="DNAPOLXBETA"/>
</dbReference>
<dbReference type="SUPFAM" id="SSF47802">
    <property type="entry name" value="DNA polymerase beta, N-terminal domain-like"/>
    <property type="match status" value="1"/>
</dbReference>
<feature type="domain" description="Helix-hairpin-helix DNA-binding motif class 1" evidence="22">
    <location>
        <begin position="135"/>
        <end position="154"/>
    </location>
</feature>
<accession>A0A1I2ZB37</accession>
<dbReference type="STRING" id="341036.SAMN05660649_04850"/>
<dbReference type="SMART" id="SM00483">
    <property type="entry name" value="POLXc"/>
    <property type="match status" value="1"/>
</dbReference>
<dbReference type="InterPro" id="IPR003141">
    <property type="entry name" value="Pol/His_phosphatase_N"/>
</dbReference>
<keyword evidence="13" id="KW-0239">DNA-directed DNA polymerase</keyword>
<dbReference type="CDD" id="cd07436">
    <property type="entry name" value="PHP_PolX"/>
    <property type="match status" value="1"/>
</dbReference>
<evidence type="ECO:0000256" key="7">
    <source>
        <dbReference type="ARBA" id="ARBA00022634"/>
    </source>
</evidence>
<dbReference type="SUPFAM" id="SSF89550">
    <property type="entry name" value="PHP domain-like"/>
    <property type="match status" value="1"/>
</dbReference>
<dbReference type="Pfam" id="PF14791">
    <property type="entry name" value="DNA_pol_B_thumb"/>
    <property type="match status" value="1"/>
</dbReference>
<dbReference type="InterPro" id="IPR016195">
    <property type="entry name" value="Pol/histidinol_Pase-like"/>
</dbReference>
<proteinExistence type="predicted"/>
<dbReference type="SUPFAM" id="SSF158702">
    <property type="entry name" value="Sec63 N-terminal domain-like"/>
    <property type="match status" value="1"/>
</dbReference>
<dbReference type="Gene3D" id="3.30.210.10">
    <property type="entry name" value="DNA polymerase, thumb domain"/>
    <property type="match status" value="1"/>
</dbReference>
<evidence type="ECO:0000256" key="14">
    <source>
        <dbReference type="ARBA" id="ARBA00023053"/>
    </source>
</evidence>
<sequence length="580" mass="65716">MRIETGRLAVRNMEIAWVFYQIADLLEFKGDDFFKIRAYRKAARAIAGLEESAADLYNSGKLIEVPGVGKNIMAKIGELLTSGQCQLHERLKREVPAGLLELMSLPGLGPKKIGLLHERLGISSIAELEEAARAKKIRELPGMGSRTEQEIIRGIGRLKRKPNQLPLGAARELAAGFSRYLKQMGVDRRVEVTGAIRRWAPMVDRIDLLVVAADMQDVQEPFALHPDLGDVVWREEDRFQLASRWGVPVEIYIVPESEYWYALLWSTGSPAHYRRLQVMAWKRGWRLNKCGLYPRSGGDAAAVHSEEEIYRLLELQYVPPELRENEGELSAAGNGTLPRLLNAGDIRGDLHVHTNWSDGMNSIEEMAQRAREKGYRYMAITDHSTSLKVARGLSREKLLMQHETIRQLNRQWEDFQLFTGIEVDILTDGRLDCPDEILAGIDVVVASVHTGFKQDRATITRRMLAAIENEHVDIIGHPTGRLLGHREPYAVDVEAIIEAAARHKKILEINASPDRLDLDEFYVRLARESGVLIAINTDAHDLRRLEEMEFGISVARRAWLEPGHVINTYEFDDLVRVLQR</sequence>
<dbReference type="GO" id="GO:0003887">
    <property type="term" value="F:DNA-directed DNA polymerase activity"/>
    <property type="evidence" value="ECO:0007669"/>
    <property type="project" value="UniProtKB-KW"/>
</dbReference>
<dbReference type="Pfam" id="PF14716">
    <property type="entry name" value="HHH_8"/>
    <property type="match status" value="1"/>
</dbReference>
<dbReference type="CDD" id="cd00141">
    <property type="entry name" value="NT_POLXc"/>
    <property type="match status" value="1"/>
</dbReference>
<keyword evidence="9" id="KW-0548">Nucleotidyltransferase</keyword>
<dbReference type="EC" id="4.2.99.18" evidence="4"/>
<evidence type="ECO:0000256" key="12">
    <source>
        <dbReference type="ARBA" id="ARBA00022843"/>
    </source>
</evidence>
<dbReference type="GO" id="GO:0005829">
    <property type="term" value="C:cytosol"/>
    <property type="evidence" value="ECO:0007669"/>
    <property type="project" value="TreeGrafter"/>
</dbReference>
<evidence type="ECO:0000256" key="8">
    <source>
        <dbReference type="ARBA" id="ARBA00022679"/>
    </source>
</evidence>
<evidence type="ECO:0000256" key="9">
    <source>
        <dbReference type="ARBA" id="ARBA00022695"/>
    </source>
</evidence>
<dbReference type="GO" id="GO:0008270">
    <property type="term" value="F:zinc ion binding"/>
    <property type="evidence" value="ECO:0007669"/>
    <property type="project" value="TreeGrafter"/>
</dbReference>
<evidence type="ECO:0000256" key="4">
    <source>
        <dbReference type="ARBA" id="ARBA00012720"/>
    </source>
</evidence>
<evidence type="ECO:0000256" key="16">
    <source>
        <dbReference type="ARBA" id="ARBA00035717"/>
    </source>
</evidence>
<dbReference type="InterPro" id="IPR002008">
    <property type="entry name" value="DNA_pol_X_beta-like"/>
</dbReference>
<evidence type="ECO:0000259" key="22">
    <source>
        <dbReference type="SMART" id="SM00278"/>
    </source>
</evidence>
<comment type="cofactor">
    <cofactor evidence="1">
        <name>Mg(2+)</name>
        <dbReference type="ChEBI" id="CHEBI:18420"/>
    </cofactor>
</comment>
<comment type="function">
    <text evidence="20">Repair polymerase that plays a key role in base-excision repair. During this process, the damaged base is excised by specific DNA glycosylases, the DNA backbone is nicked at the abasic site by an apurinic/apyrimidic (AP) endonuclease, and POLB removes 5'-deoxyribose-phosphate from the preincised AP site acting as a 5'-deoxyribose-phosphate lyase (5'-dRP lyase); through its DNA polymerase activity, it adds one nucleotide to the 3' end of the arising single-nucleotide gap. Conducts 'gap-filling' DNA synthesis in a stepwise distributive fashion rather than in a processive fashion as for other DNA polymerases. It is also able to cleave sugar-phosphate bonds 3' to an intact AP site, acting as an AP lyase.</text>
</comment>
<evidence type="ECO:0000256" key="10">
    <source>
        <dbReference type="ARBA" id="ARBA00022705"/>
    </source>
</evidence>
<dbReference type="InterPro" id="IPR027421">
    <property type="entry name" value="DNA_pol_lamdba_lyase_dom_sf"/>
</dbReference>
<comment type="catalytic activity">
    <reaction evidence="19">
        <text>a 5'-end 2'-deoxyribose-2'-deoxyribonucleotide-DNA = (2E,4S)-4-hydroxypenten-2-al-5-phosphate + a 5'-end 5'-phospho-2'-deoxyribonucleoside-DNA + H(+)</text>
        <dbReference type="Rhea" id="RHEA:76255"/>
        <dbReference type="Rhea" id="RHEA-COMP:13180"/>
        <dbReference type="Rhea" id="RHEA-COMP:18657"/>
        <dbReference type="ChEBI" id="CHEBI:15378"/>
        <dbReference type="ChEBI" id="CHEBI:136412"/>
        <dbReference type="ChEBI" id="CHEBI:195194"/>
        <dbReference type="ChEBI" id="CHEBI:195195"/>
    </reaction>
</comment>
<dbReference type="InterPro" id="IPR022311">
    <property type="entry name" value="PolX-like"/>
</dbReference>
<dbReference type="InterPro" id="IPR003583">
    <property type="entry name" value="Hlx-hairpin-Hlx_DNA-bd_motif"/>
</dbReference>
<dbReference type="RefSeq" id="WP_238456645.1">
    <property type="nucleotide sequence ID" value="NZ_FOOX01000026.1"/>
</dbReference>
<keyword evidence="14" id="KW-0915">Sodium</keyword>
<keyword evidence="11" id="KW-0227">DNA damage</keyword>
<evidence type="ECO:0000256" key="21">
    <source>
        <dbReference type="ARBA" id="ARBA00049244"/>
    </source>
</evidence>
<dbReference type="Gene3D" id="1.10.150.110">
    <property type="entry name" value="DNA polymerase beta, N-terminal domain-like"/>
    <property type="match status" value="1"/>
</dbReference>
<evidence type="ECO:0000313" key="25">
    <source>
        <dbReference type="EMBL" id="SFH35047.1"/>
    </source>
</evidence>
<evidence type="ECO:0000256" key="15">
    <source>
        <dbReference type="ARBA" id="ARBA00023204"/>
    </source>
</evidence>
<evidence type="ECO:0000256" key="20">
    <source>
        <dbReference type="ARBA" id="ARBA00045548"/>
    </source>
</evidence>
<evidence type="ECO:0000256" key="5">
    <source>
        <dbReference type="ARBA" id="ARBA00020020"/>
    </source>
</evidence>
<evidence type="ECO:0000256" key="17">
    <source>
        <dbReference type="ARBA" id="ARBA00035726"/>
    </source>
</evidence>